<dbReference type="EMBL" id="BMAW01105623">
    <property type="protein sequence ID" value="GFT20095.1"/>
    <property type="molecule type" value="Genomic_DNA"/>
</dbReference>
<proteinExistence type="predicted"/>
<gene>
    <name evidence="1" type="ORF">NPIL_97391</name>
</gene>
<evidence type="ECO:0000313" key="2">
    <source>
        <dbReference type="Proteomes" id="UP000887013"/>
    </source>
</evidence>
<dbReference type="Proteomes" id="UP000887013">
    <property type="component" value="Unassembled WGS sequence"/>
</dbReference>
<comment type="caution">
    <text evidence="1">The sequence shown here is derived from an EMBL/GenBank/DDBJ whole genome shotgun (WGS) entry which is preliminary data.</text>
</comment>
<sequence>MFIRFRTFTGKVSACKYYYHRPRRESPQRQRFSSIHGTYDHFQKVDVATTSKGVTSSGHTTHKDRLAQEPALSFVTYLPCHLTAGRCLNIENSVAGEKTESLKYI</sequence>
<reference evidence="1" key="1">
    <citation type="submission" date="2020-08" db="EMBL/GenBank/DDBJ databases">
        <title>Multicomponent nature underlies the extraordinary mechanical properties of spider dragline silk.</title>
        <authorList>
            <person name="Kono N."/>
            <person name="Nakamura H."/>
            <person name="Mori M."/>
            <person name="Yoshida Y."/>
            <person name="Ohtoshi R."/>
            <person name="Malay A.D."/>
            <person name="Moran D.A.P."/>
            <person name="Tomita M."/>
            <person name="Numata K."/>
            <person name="Arakawa K."/>
        </authorList>
    </citation>
    <scope>NUCLEOTIDE SEQUENCE</scope>
</reference>
<protein>
    <submittedName>
        <fullName evidence="1">Uncharacterized protein</fullName>
    </submittedName>
</protein>
<evidence type="ECO:0000313" key="1">
    <source>
        <dbReference type="EMBL" id="GFT20095.1"/>
    </source>
</evidence>
<keyword evidence="2" id="KW-1185">Reference proteome</keyword>
<name>A0A8X6NKC7_NEPPI</name>
<dbReference type="AlphaFoldDB" id="A0A8X6NKC7"/>
<accession>A0A8X6NKC7</accession>
<organism evidence="1 2">
    <name type="scientific">Nephila pilipes</name>
    <name type="common">Giant wood spider</name>
    <name type="synonym">Nephila maculata</name>
    <dbReference type="NCBI Taxonomy" id="299642"/>
    <lineage>
        <taxon>Eukaryota</taxon>
        <taxon>Metazoa</taxon>
        <taxon>Ecdysozoa</taxon>
        <taxon>Arthropoda</taxon>
        <taxon>Chelicerata</taxon>
        <taxon>Arachnida</taxon>
        <taxon>Araneae</taxon>
        <taxon>Araneomorphae</taxon>
        <taxon>Entelegynae</taxon>
        <taxon>Araneoidea</taxon>
        <taxon>Nephilidae</taxon>
        <taxon>Nephila</taxon>
    </lineage>
</organism>